<keyword evidence="3" id="KW-1185">Reference proteome</keyword>
<dbReference type="WBParaSite" id="SSLN_0001235101-mRNA-1">
    <property type="protein sequence ID" value="SSLN_0001235101-mRNA-1"/>
    <property type="gene ID" value="SSLN_0001235101"/>
</dbReference>
<feature type="region of interest" description="Disordered" evidence="1">
    <location>
        <begin position="262"/>
        <end position="333"/>
    </location>
</feature>
<feature type="compositionally biased region" description="Basic and acidic residues" evidence="1">
    <location>
        <begin position="303"/>
        <end position="315"/>
    </location>
</feature>
<dbReference type="AlphaFoldDB" id="A0A183T603"/>
<dbReference type="Proteomes" id="UP000275846">
    <property type="component" value="Unassembled WGS sequence"/>
</dbReference>
<sequence length="333" mass="37360">MVLDNKLLSFTEAYKFREAIIKVTPSRFNDQSQSYSVEVDETEGDVGEGSVVTRCVMRWEGNILCAHAGAGHEQPVLVLHNDRLLPTFHIRGQPRVKPPTVPSRPKAERRDAGVAFAIRNDIVRRLPCLPQGINDRLMSLRLKLIVLADFNARVGTDHAAWQGVLGSHGLVSFSDNGLLLLQTCVEHRLLLTNTFFRIRTWEKAMLMHPRSRHWHLLDSVLDFDEVDRMLHGRVVQGRCLARELILSDSSLALQLPHSLPIPHLSPVSRQSQKDRRWERVQVAGATRAASGCTTTPGSDPTEWDGHKGHTKKEPLQPDSQSASQPLHIKHTLG</sequence>
<evidence type="ECO:0000313" key="4">
    <source>
        <dbReference type="WBParaSite" id="SSLN_0001235101-mRNA-1"/>
    </source>
</evidence>
<evidence type="ECO:0000256" key="1">
    <source>
        <dbReference type="SAM" id="MobiDB-lite"/>
    </source>
</evidence>
<reference evidence="4" key="1">
    <citation type="submission" date="2016-06" db="UniProtKB">
        <authorList>
            <consortium name="WormBaseParasite"/>
        </authorList>
    </citation>
    <scope>IDENTIFICATION</scope>
</reference>
<name>A0A183T603_SCHSO</name>
<proteinExistence type="predicted"/>
<gene>
    <name evidence="2" type="ORF">SSLN_LOCUS11901</name>
</gene>
<dbReference type="EMBL" id="UYSU01036880">
    <property type="protein sequence ID" value="VDL98286.1"/>
    <property type="molecule type" value="Genomic_DNA"/>
</dbReference>
<dbReference type="OrthoDB" id="10030815at2759"/>
<accession>A0A183T603</accession>
<evidence type="ECO:0000313" key="2">
    <source>
        <dbReference type="EMBL" id="VDL98286.1"/>
    </source>
</evidence>
<protein>
    <submittedName>
        <fullName evidence="4">Endo/exonuclease/phosphatase domain-containing protein</fullName>
    </submittedName>
</protein>
<reference evidence="2 3" key="2">
    <citation type="submission" date="2018-11" db="EMBL/GenBank/DDBJ databases">
        <authorList>
            <consortium name="Pathogen Informatics"/>
        </authorList>
    </citation>
    <scope>NUCLEOTIDE SEQUENCE [LARGE SCALE GENOMIC DNA]</scope>
    <source>
        <strain evidence="2 3">NST_G2</strain>
    </source>
</reference>
<evidence type="ECO:0000313" key="3">
    <source>
        <dbReference type="Proteomes" id="UP000275846"/>
    </source>
</evidence>
<organism evidence="4">
    <name type="scientific">Schistocephalus solidus</name>
    <name type="common">Tapeworm</name>
    <dbReference type="NCBI Taxonomy" id="70667"/>
    <lineage>
        <taxon>Eukaryota</taxon>
        <taxon>Metazoa</taxon>
        <taxon>Spiralia</taxon>
        <taxon>Lophotrochozoa</taxon>
        <taxon>Platyhelminthes</taxon>
        <taxon>Cestoda</taxon>
        <taxon>Eucestoda</taxon>
        <taxon>Diphyllobothriidea</taxon>
        <taxon>Diphyllobothriidae</taxon>
        <taxon>Schistocephalus</taxon>
    </lineage>
</organism>